<organism evidence="16 17">
    <name type="scientific">Actinokineospora auranticolor</name>
    <dbReference type="NCBI Taxonomy" id="155976"/>
    <lineage>
        <taxon>Bacteria</taxon>
        <taxon>Bacillati</taxon>
        <taxon>Actinomycetota</taxon>
        <taxon>Actinomycetes</taxon>
        <taxon>Pseudonocardiales</taxon>
        <taxon>Pseudonocardiaceae</taxon>
        <taxon>Actinokineospora</taxon>
    </lineage>
</organism>
<protein>
    <submittedName>
        <fullName evidence="16">Membrane peptidoglycan carboxypeptidase</fullName>
    </submittedName>
</protein>
<evidence type="ECO:0000256" key="8">
    <source>
        <dbReference type="ARBA" id="ARBA00022960"/>
    </source>
</evidence>
<evidence type="ECO:0000256" key="3">
    <source>
        <dbReference type="ARBA" id="ARBA00022645"/>
    </source>
</evidence>
<evidence type="ECO:0000256" key="12">
    <source>
        <dbReference type="ARBA" id="ARBA00034000"/>
    </source>
</evidence>
<dbReference type="InterPro" id="IPR050396">
    <property type="entry name" value="Glycosyltr_51/Transpeptidase"/>
</dbReference>
<dbReference type="GO" id="GO:0009002">
    <property type="term" value="F:serine-type D-Ala-D-Ala carboxypeptidase activity"/>
    <property type="evidence" value="ECO:0007669"/>
    <property type="project" value="UniProtKB-EC"/>
</dbReference>
<dbReference type="GO" id="GO:0030288">
    <property type="term" value="C:outer membrane-bounded periplasmic space"/>
    <property type="evidence" value="ECO:0007669"/>
    <property type="project" value="TreeGrafter"/>
</dbReference>
<evidence type="ECO:0000256" key="10">
    <source>
        <dbReference type="ARBA" id="ARBA00023268"/>
    </source>
</evidence>
<dbReference type="InterPro" id="IPR001460">
    <property type="entry name" value="PCN-bd_Tpept"/>
</dbReference>
<dbReference type="Proteomes" id="UP000239203">
    <property type="component" value="Unassembled WGS sequence"/>
</dbReference>
<evidence type="ECO:0000256" key="11">
    <source>
        <dbReference type="ARBA" id="ARBA00023316"/>
    </source>
</evidence>
<comment type="catalytic activity">
    <reaction evidence="13">
        <text>[GlcNAc-(1-&gt;4)-Mur2Ac(oyl-L-Ala-gamma-D-Glu-L-Lys-D-Ala-D-Ala)](n)-di-trans,octa-cis-undecaprenyl diphosphate + beta-D-GlcNAc-(1-&gt;4)-Mur2Ac(oyl-L-Ala-gamma-D-Glu-L-Lys-D-Ala-D-Ala)-di-trans,octa-cis-undecaprenyl diphosphate = [GlcNAc-(1-&gt;4)-Mur2Ac(oyl-L-Ala-gamma-D-Glu-L-Lys-D-Ala-D-Ala)](n+1)-di-trans,octa-cis-undecaprenyl diphosphate + di-trans,octa-cis-undecaprenyl diphosphate + H(+)</text>
        <dbReference type="Rhea" id="RHEA:23708"/>
        <dbReference type="Rhea" id="RHEA-COMP:9602"/>
        <dbReference type="Rhea" id="RHEA-COMP:9603"/>
        <dbReference type="ChEBI" id="CHEBI:15378"/>
        <dbReference type="ChEBI" id="CHEBI:58405"/>
        <dbReference type="ChEBI" id="CHEBI:60033"/>
        <dbReference type="ChEBI" id="CHEBI:78435"/>
        <dbReference type="EC" id="2.4.99.28"/>
    </reaction>
</comment>
<evidence type="ECO:0000313" key="16">
    <source>
        <dbReference type="EMBL" id="PPK65826.1"/>
    </source>
</evidence>
<proteinExistence type="inferred from homology"/>
<dbReference type="SMART" id="SM00740">
    <property type="entry name" value="PASTA"/>
    <property type="match status" value="1"/>
</dbReference>
<dbReference type="InterPro" id="IPR001264">
    <property type="entry name" value="Glyco_trans_51"/>
</dbReference>
<evidence type="ECO:0000256" key="9">
    <source>
        <dbReference type="ARBA" id="ARBA00022984"/>
    </source>
</evidence>
<keyword evidence="7" id="KW-0378">Hydrolase</keyword>
<evidence type="ECO:0000256" key="2">
    <source>
        <dbReference type="ARBA" id="ARBA00007739"/>
    </source>
</evidence>
<dbReference type="AlphaFoldDB" id="A0A2S6GL06"/>
<comment type="caution">
    <text evidence="16">The sequence shown here is derived from an EMBL/GenBank/DDBJ whole genome shotgun (WGS) entry which is preliminary data.</text>
</comment>
<dbReference type="InterPro" id="IPR036950">
    <property type="entry name" value="PBP_transglycosylase"/>
</dbReference>
<dbReference type="InterPro" id="IPR012338">
    <property type="entry name" value="Beta-lactam/transpept-like"/>
</dbReference>
<evidence type="ECO:0000256" key="1">
    <source>
        <dbReference type="ARBA" id="ARBA00007090"/>
    </source>
</evidence>
<dbReference type="GO" id="GO:0006508">
    <property type="term" value="P:proteolysis"/>
    <property type="evidence" value="ECO:0007669"/>
    <property type="project" value="UniProtKB-KW"/>
</dbReference>
<keyword evidence="10" id="KW-0511">Multifunctional enzyme</keyword>
<evidence type="ECO:0000256" key="5">
    <source>
        <dbReference type="ARBA" id="ARBA00022676"/>
    </source>
</evidence>
<evidence type="ECO:0000259" key="15">
    <source>
        <dbReference type="PROSITE" id="PS51178"/>
    </source>
</evidence>
<evidence type="ECO:0000256" key="13">
    <source>
        <dbReference type="ARBA" id="ARBA00049902"/>
    </source>
</evidence>
<dbReference type="PROSITE" id="PS51178">
    <property type="entry name" value="PASTA"/>
    <property type="match status" value="1"/>
</dbReference>
<dbReference type="GO" id="GO:0008955">
    <property type="term" value="F:peptidoglycan glycosyltransferase activity"/>
    <property type="evidence" value="ECO:0007669"/>
    <property type="project" value="UniProtKB-EC"/>
</dbReference>
<keyword evidence="6" id="KW-0808">Transferase</keyword>
<evidence type="ECO:0000313" key="17">
    <source>
        <dbReference type="Proteomes" id="UP000239203"/>
    </source>
</evidence>
<keyword evidence="17" id="KW-1185">Reference proteome</keyword>
<dbReference type="EMBL" id="PTIX01000012">
    <property type="protein sequence ID" value="PPK65826.1"/>
    <property type="molecule type" value="Genomic_DNA"/>
</dbReference>
<dbReference type="SUPFAM" id="SSF56601">
    <property type="entry name" value="beta-lactamase/transpeptidase-like"/>
    <property type="match status" value="1"/>
</dbReference>
<gene>
    <name evidence="16" type="ORF">CLV40_11287</name>
</gene>
<dbReference type="CDD" id="cd06577">
    <property type="entry name" value="PASTA_pknB"/>
    <property type="match status" value="1"/>
</dbReference>
<dbReference type="PANTHER" id="PTHR32282">
    <property type="entry name" value="BINDING PROTEIN TRANSPEPTIDASE, PUTATIVE-RELATED"/>
    <property type="match status" value="1"/>
</dbReference>
<dbReference type="Gene3D" id="3.30.10.20">
    <property type="match status" value="1"/>
</dbReference>
<keyword evidence="3 16" id="KW-0121">Carboxypeptidase</keyword>
<comment type="catalytic activity">
    <reaction evidence="12">
        <text>Preferential cleavage: (Ac)2-L-Lys-D-Ala-|-D-Ala. Also transpeptidation of peptidyl-alanyl moieties that are N-acyl substituents of D-alanine.</text>
        <dbReference type="EC" id="3.4.16.4"/>
    </reaction>
</comment>
<evidence type="ECO:0000256" key="4">
    <source>
        <dbReference type="ARBA" id="ARBA00022670"/>
    </source>
</evidence>
<dbReference type="FunFam" id="1.10.3810.10:FF:000001">
    <property type="entry name" value="Penicillin-binding protein 1A"/>
    <property type="match status" value="1"/>
</dbReference>
<dbReference type="InterPro" id="IPR005543">
    <property type="entry name" value="PASTA_dom"/>
</dbReference>
<dbReference type="PANTHER" id="PTHR32282:SF33">
    <property type="entry name" value="PEPTIDOGLYCAN GLYCOSYLTRANSFERASE"/>
    <property type="match status" value="1"/>
</dbReference>
<dbReference type="InterPro" id="IPR023346">
    <property type="entry name" value="Lysozyme-like_dom_sf"/>
</dbReference>
<sequence length="836" mass="88326">MRVGDSLLKLLGLCLLAGVLLAGMLFPVVGALGVASNRASDTIDSVSADLVSTPQPLITTITDSAGNPIASLYDQYRLPATADQISPTMKAALVSVEDRRFYEHHGVDWKGTIRAAVSNQTGGETQGASTLTQQYVKNYLINVVNRDNKVEQSKAQEQTIARKLREARIAIQLEQKMSKEEILTGYLNVIEFAYEVYGIGAAAHAYFGTTPDKLTVSQSALLAGAVNNPVLYNPWRKPSETLARRNFVIDKMVENQKLSPSAAAEAKKEPLGVLPKVDKPAANCVGAGPEYGFYCQYVFEYLEKVGFTEDQLKTGGYTIKTSLDARATQLAKQAAEAEVPKTQPGIANTMAVVQPGKERHQVLALVANRDYGLDPAQGQTTYGLPSRVANKFGAGSIFKIFTTAAYLEKGGGIMNVIDTPTSYESQVFTGGGKSCKRTDKPNDGDNRKYCLNNAGKGYPPNMTVQDALGTSPNTGFVILEERVGMGAVVDMASRLGLRETMAANSYGVTPDPNSADDRNRMPQSDFFKPTQGNPAGRASFTLGPGPVSTLELANVGATIMSGGVWCPPTPIVEVLDREGKKIDVNEAPCEQAVAEPLANTLATGMSKDDTMANGTSRAAAQSVGWNRPMAGKTGTTQEFKSAGFVGATPQYAAAVLTFNDSPKPQGLCDTDPPRLCGTGGNIFGGKVPARTWFAMMSKYMEGMPVAPLPPTDPRYLDGGDGSKVPDVTNKSQQEATDILQGAGYKVVAQSRNDARKKGTVVAQSPRGGAIQGETITIFVSTGYVPPPKTSDVPPTGDPGFPDPGFPGGPGNGGGQPSIPGRPGRPPITIVPPAAGG</sequence>
<keyword evidence="4" id="KW-0645">Protease</keyword>
<dbReference type="SUPFAM" id="SSF53955">
    <property type="entry name" value="Lysozyme-like"/>
    <property type="match status" value="1"/>
</dbReference>
<dbReference type="GO" id="GO:0009252">
    <property type="term" value="P:peptidoglycan biosynthetic process"/>
    <property type="evidence" value="ECO:0007669"/>
    <property type="project" value="UniProtKB-KW"/>
</dbReference>
<evidence type="ECO:0000256" key="14">
    <source>
        <dbReference type="SAM" id="MobiDB-lite"/>
    </source>
</evidence>
<keyword evidence="8" id="KW-0133">Cell shape</keyword>
<dbReference type="Gene3D" id="1.10.3810.10">
    <property type="entry name" value="Biosynthetic peptidoglycan transglycosylase-like"/>
    <property type="match status" value="1"/>
</dbReference>
<keyword evidence="5" id="KW-0328">Glycosyltransferase</keyword>
<dbReference type="Gene3D" id="3.40.710.10">
    <property type="entry name" value="DD-peptidase/beta-lactamase superfamily"/>
    <property type="match status" value="1"/>
</dbReference>
<accession>A0A2S6GL06</accession>
<evidence type="ECO:0000256" key="7">
    <source>
        <dbReference type="ARBA" id="ARBA00022801"/>
    </source>
</evidence>
<dbReference type="GO" id="GO:0008360">
    <property type="term" value="P:regulation of cell shape"/>
    <property type="evidence" value="ECO:0007669"/>
    <property type="project" value="UniProtKB-KW"/>
</dbReference>
<feature type="region of interest" description="Disordered" evidence="14">
    <location>
        <begin position="785"/>
        <end position="836"/>
    </location>
</feature>
<dbReference type="Pfam" id="PF03793">
    <property type="entry name" value="PASTA"/>
    <property type="match status" value="1"/>
</dbReference>
<keyword evidence="11" id="KW-0961">Cell wall biogenesis/degradation</keyword>
<evidence type="ECO:0000256" key="6">
    <source>
        <dbReference type="ARBA" id="ARBA00022679"/>
    </source>
</evidence>
<dbReference type="Pfam" id="PF00912">
    <property type="entry name" value="Transgly"/>
    <property type="match status" value="1"/>
</dbReference>
<dbReference type="Pfam" id="PF00905">
    <property type="entry name" value="Transpeptidase"/>
    <property type="match status" value="1"/>
</dbReference>
<keyword evidence="9" id="KW-0573">Peptidoglycan synthesis</keyword>
<reference evidence="16 17" key="1">
    <citation type="submission" date="2018-02" db="EMBL/GenBank/DDBJ databases">
        <title>Genomic Encyclopedia of Archaeal and Bacterial Type Strains, Phase II (KMG-II): from individual species to whole genera.</title>
        <authorList>
            <person name="Goeker M."/>
        </authorList>
    </citation>
    <scope>NUCLEOTIDE SEQUENCE [LARGE SCALE GENOMIC DNA]</scope>
    <source>
        <strain evidence="16 17">YU 961-1</strain>
    </source>
</reference>
<feature type="domain" description="PASTA" evidence="15">
    <location>
        <begin position="718"/>
        <end position="781"/>
    </location>
</feature>
<dbReference type="GO" id="GO:0008658">
    <property type="term" value="F:penicillin binding"/>
    <property type="evidence" value="ECO:0007669"/>
    <property type="project" value="InterPro"/>
</dbReference>
<comment type="similarity">
    <text evidence="1">In the C-terminal section; belongs to the transpeptidase family.</text>
</comment>
<dbReference type="RefSeq" id="WP_181043645.1">
    <property type="nucleotide sequence ID" value="NZ_CP154825.1"/>
</dbReference>
<dbReference type="GO" id="GO:0071555">
    <property type="term" value="P:cell wall organization"/>
    <property type="evidence" value="ECO:0007669"/>
    <property type="project" value="UniProtKB-KW"/>
</dbReference>
<name>A0A2S6GL06_9PSEU</name>
<comment type="similarity">
    <text evidence="2">In the N-terminal section; belongs to the glycosyltransferase 51 family.</text>
</comment>